<organism evidence="2 3">
    <name type="scientific">Corynebacterium callunae DSM 20147</name>
    <dbReference type="NCBI Taxonomy" id="1121353"/>
    <lineage>
        <taxon>Bacteria</taxon>
        <taxon>Bacillati</taxon>
        <taxon>Actinomycetota</taxon>
        <taxon>Actinomycetes</taxon>
        <taxon>Mycobacteriales</taxon>
        <taxon>Corynebacteriaceae</taxon>
        <taxon>Corynebacterium</taxon>
    </lineage>
</organism>
<evidence type="ECO:0000313" key="2">
    <source>
        <dbReference type="EMBL" id="AGG65624.1"/>
    </source>
</evidence>
<name>M1UIQ7_9CORY</name>
<evidence type="ECO:0000313" key="3">
    <source>
        <dbReference type="Proteomes" id="UP000011760"/>
    </source>
</evidence>
<evidence type="ECO:0000256" key="1">
    <source>
        <dbReference type="SAM" id="SignalP"/>
    </source>
</evidence>
<proteinExistence type="predicted"/>
<dbReference type="OrthoDB" id="4535618at2"/>
<gene>
    <name evidence="2" type="ORF">H924_00830</name>
</gene>
<keyword evidence="1" id="KW-0732">Signal</keyword>
<dbReference type="InterPro" id="IPR012338">
    <property type="entry name" value="Beta-lactam/transpept-like"/>
</dbReference>
<dbReference type="PATRIC" id="fig|1121353.3.peg.176"/>
<dbReference type="SUPFAM" id="SSF56601">
    <property type="entry name" value="beta-lactamase/transpeptidase-like"/>
    <property type="match status" value="1"/>
</dbReference>
<dbReference type="KEGG" id="ccn:H924_00830"/>
<dbReference type="HOGENOM" id="CLU_058592_1_1_11"/>
<dbReference type="RefSeq" id="WP_015650079.1">
    <property type="nucleotide sequence ID" value="NC_020506.1"/>
</dbReference>
<keyword evidence="3" id="KW-1185">Reference proteome</keyword>
<protein>
    <recommendedName>
        <fullName evidence="4">Lipoprotein</fullName>
    </recommendedName>
</protein>
<sequence length="291" mass="31351">MKNTRLMAAISVLLTVIGLVSAVPANAIELADAIPERTQIVIVYDDGTIVASENADESRPALSLAKLYLGYYVLEEGDEEDAVLVYDMIRYSQDSTADYLESIYPEAIEEIVDEFDLRDTDWAGYWGNSTTSMLDMAEFVSKVNDDPTAAPLIDGMANTAEEAADGYAQDFGTITLPDMLGTKLGWSDNLDVHASVSIGSDFVVAANTYGDADTLTEDVQDYLSEDSPEVTTPAIANSYAGNTVSVVESAKQMKTAADVKDELAGTIKAEALSLVPDALPIPNFIYRLLIL</sequence>
<dbReference type="EMBL" id="CP004354">
    <property type="protein sequence ID" value="AGG65624.1"/>
    <property type="molecule type" value="Genomic_DNA"/>
</dbReference>
<dbReference type="eggNOG" id="COG1686">
    <property type="taxonomic scope" value="Bacteria"/>
</dbReference>
<feature type="signal peptide" evidence="1">
    <location>
        <begin position="1"/>
        <end position="27"/>
    </location>
</feature>
<dbReference type="Gene3D" id="3.40.710.10">
    <property type="entry name" value="DD-peptidase/beta-lactamase superfamily"/>
    <property type="match status" value="1"/>
</dbReference>
<dbReference type="Proteomes" id="UP000011760">
    <property type="component" value="Chromosome"/>
</dbReference>
<accession>M1UIQ7</accession>
<dbReference type="STRING" id="1121353.H924_00830"/>
<feature type="chain" id="PRO_5004018403" description="Lipoprotein" evidence="1">
    <location>
        <begin position="28"/>
        <end position="291"/>
    </location>
</feature>
<reference evidence="2 3" key="1">
    <citation type="submission" date="2013-02" db="EMBL/GenBank/DDBJ databases">
        <title>The complete genome sequence of Corynebacterium callunae DSM 20147.</title>
        <authorList>
            <person name="Ruckert C."/>
            <person name="Albersmeier A."/>
            <person name="Kalinowski J."/>
        </authorList>
    </citation>
    <scope>NUCLEOTIDE SEQUENCE [LARGE SCALE GENOMIC DNA]</scope>
    <source>
        <strain evidence="2 3">DSM 20147</strain>
    </source>
</reference>
<evidence type="ECO:0008006" key="4">
    <source>
        <dbReference type="Google" id="ProtNLM"/>
    </source>
</evidence>
<dbReference type="AlphaFoldDB" id="M1UIQ7"/>